<dbReference type="InterPro" id="IPR036188">
    <property type="entry name" value="FAD/NAD-bd_sf"/>
</dbReference>
<dbReference type="Gene3D" id="3.30.410.40">
    <property type="match status" value="1"/>
</dbReference>
<dbReference type="PANTHER" id="PTHR45968">
    <property type="entry name" value="OSJNBA0019K04.7 PROTEIN"/>
    <property type="match status" value="1"/>
</dbReference>
<keyword evidence="6" id="KW-0732">Signal</keyword>
<dbReference type="AlphaFoldDB" id="W9RVU9"/>
<dbReference type="InterPro" id="IPR000172">
    <property type="entry name" value="GMC_OxRdtase_N"/>
</dbReference>
<keyword evidence="5" id="KW-0285">Flavoprotein</keyword>
<evidence type="ECO:0000256" key="3">
    <source>
        <dbReference type="ARBA" id="ARBA00011245"/>
    </source>
</evidence>
<feature type="compositionally biased region" description="Low complexity" evidence="10">
    <location>
        <begin position="223"/>
        <end position="239"/>
    </location>
</feature>
<keyword evidence="9 12" id="KW-0456">Lyase</keyword>
<dbReference type="EMBL" id="KE345183">
    <property type="protein sequence ID" value="EXB94928.1"/>
    <property type="molecule type" value="Genomic_DNA"/>
</dbReference>
<name>W9RVU9_9ROSA</name>
<keyword evidence="8" id="KW-1015">Disulfide bond</keyword>
<accession>W9RVU9</accession>
<evidence type="ECO:0000259" key="11">
    <source>
        <dbReference type="PROSITE" id="PS00624"/>
    </source>
</evidence>
<dbReference type="SUPFAM" id="SSF51905">
    <property type="entry name" value="FAD/NAD(P)-binding domain"/>
    <property type="match status" value="1"/>
</dbReference>
<feature type="region of interest" description="Disordered" evidence="10">
    <location>
        <begin position="127"/>
        <end position="164"/>
    </location>
</feature>
<dbReference type="Proteomes" id="UP000030645">
    <property type="component" value="Unassembled WGS sequence"/>
</dbReference>
<feature type="region of interest" description="Disordered" evidence="10">
    <location>
        <begin position="180"/>
        <end position="248"/>
    </location>
</feature>
<evidence type="ECO:0000313" key="12">
    <source>
        <dbReference type="EMBL" id="EXB94928.1"/>
    </source>
</evidence>
<dbReference type="PANTHER" id="PTHR45968:SF23">
    <property type="entry name" value="GLUCOSE-METHANOL-CHOLINE OXIDOREDUCTASE N-TERMINAL DOMAIN-CONTAINING PROTEIN"/>
    <property type="match status" value="1"/>
</dbReference>
<sequence length="868" mass="94454">MRSPVLGAAVLRRGYRPIYFKYSCGNILEGLATRGPITVALLPSRNSSRIALRAGSRDTGLGTTDDTFRQDDTSASSSGQTHSPESAATRKPTSAREILAARAGKSINAHSSGRIFVTLARVVGRDKRQPAGAPSFTEPKRICPMPPKSPDKKPSPVLEPLGKNLRFSTTIDALRDSLKEGSLNSEESDGNAVVPDGPAPTGNKTASPASQDHADKGARNTPSSSSLGEELLGSQLQGGTNDKRPTSPTVISLIEGVSATETEKPEMLPAYLSRLVLILLSFHGQEVLAFATASDHDFRYMKSVHNATHLPFEEEYDYIVIGGGTAGCPLAATLSQKYSVLVLERGNVPKAQPNTLNVSGFFSILNQPDNSTTPAQRFKSEEGVTTYRGRVLGGSSMINAGFYTRAENVFFRKSGVEWDMDLVEKADHWVEETIVSRPRELAVWQSALRGAMLEAGVVPNNGFTLNHKLGTKVSGSIFDQMGKRHGAVELLNRANFRNLKIGVHATVDRIIFSTKASKPSAIGVIYTDSNEKSHRVFVRRKGEVILSAGAIGSPQLLLLSGVGPHSYLSSLHIPIVQSQPNVGKFMFDNPRNAVTLKFPFPVEISPVQTVGITNNYYIQGVSSLQNSSSPANWSVGTIAEKVPGPLSRGSLRLNSSTDVKVSPRVRFNYFANPVDLSKCVSGMRKIGEMLNTKTMDQFKFEDSNGSRRFSFSGASLPSNYKSNDSSVEAFCRSTVGTIHHYHGGCLVGKVVNGNFRVKGIDSLRVVDGSTFTTTPGTNPQATVMMLGRWAPEVCWAPQQVVSEPMVRMDQAITLGYSFHVTSRGELVFSQVRQWWSIWWTRMVSALFPMLELAPVWSVMLRFAVYLKF</sequence>
<comment type="cofactor">
    <cofactor evidence="2">
        <name>FAD</name>
        <dbReference type="ChEBI" id="CHEBI:57692"/>
    </cofactor>
</comment>
<keyword evidence="13" id="KW-1185">Reference proteome</keyword>
<proteinExistence type="predicted"/>
<comment type="subunit">
    <text evidence="3">Monomer.</text>
</comment>
<evidence type="ECO:0000256" key="9">
    <source>
        <dbReference type="ARBA" id="ARBA00023239"/>
    </source>
</evidence>
<dbReference type="InterPro" id="IPR007867">
    <property type="entry name" value="GMC_OxRtase_C"/>
</dbReference>
<dbReference type="PROSITE" id="PS00624">
    <property type="entry name" value="GMC_OXRED_2"/>
    <property type="match status" value="1"/>
</dbReference>
<feature type="compositionally biased region" description="Polar residues" evidence="10">
    <location>
        <begin position="73"/>
        <end position="86"/>
    </location>
</feature>
<protein>
    <recommendedName>
        <fullName evidence="4">(R)-mandelonitrile lyase</fullName>
        <ecNumber evidence="4">4.1.2.10</ecNumber>
    </recommendedName>
</protein>
<comment type="catalytic activity">
    <reaction evidence="1">
        <text>(R)-mandelonitrile = benzaldehyde + hydrogen cyanide</text>
        <dbReference type="Rhea" id="RHEA:18313"/>
        <dbReference type="ChEBI" id="CHEBI:17169"/>
        <dbReference type="ChEBI" id="CHEBI:18407"/>
        <dbReference type="ChEBI" id="CHEBI:18450"/>
        <dbReference type="EC" id="4.1.2.10"/>
    </reaction>
</comment>
<dbReference type="GO" id="GO:0050660">
    <property type="term" value="F:flavin adenine dinucleotide binding"/>
    <property type="evidence" value="ECO:0007669"/>
    <property type="project" value="InterPro"/>
</dbReference>
<dbReference type="GO" id="GO:0016614">
    <property type="term" value="F:oxidoreductase activity, acting on CH-OH group of donors"/>
    <property type="evidence" value="ECO:0007669"/>
    <property type="project" value="InterPro"/>
</dbReference>
<dbReference type="eggNOG" id="KOG1238">
    <property type="taxonomic scope" value="Eukaryota"/>
</dbReference>
<dbReference type="EC" id="4.1.2.10" evidence="4"/>
<feature type="region of interest" description="Disordered" evidence="10">
    <location>
        <begin position="53"/>
        <end position="94"/>
    </location>
</feature>
<evidence type="ECO:0000256" key="2">
    <source>
        <dbReference type="ARBA" id="ARBA00001974"/>
    </source>
</evidence>
<evidence type="ECO:0000256" key="6">
    <source>
        <dbReference type="ARBA" id="ARBA00022729"/>
    </source>
</evidence>
<gene>
    <name evidence="12" type="ORF">L484_023037</name>
</gene>
<dbReference type="Pfam" id="PF05199">
    <property type="entry name" value="GMC_oxred_C"/>
    <property type="match status" value="1"/>
</dbReference>
<evidence type="ECO:0000256" key="8">
    <source>
        <dbReference type="ARBA" id="ARBA00023157"/>
    </source>
</evidence>
<dbReference type="STRING" id="981085.W9RVU9"/>
<feature type="domain" description="Glucose-methanol-choline oxidoreductase N-terminal" evidence="11">
    <location>
        <begin position="549"/>
        <end position="563"/>
    </location>
</feature>
<organism evidence="12 13">
    <name type="scientific">Morus notabilis</name>
    <dbReference type="NCBI Taxonomy" id="981085"/>
    <lineage>
        <taxon>Eukaryota</taxon>
        <taxon>Viridiplantae</taxon>
        <taxon>Streptophyta</taxon>
        <taxon>Embryophyta</taxon>
        <taxon>Tracheophyta</taxon>
        <taxon>Spermatophyta</taxon>
        <taxon>Magnoliopsida</taxon>
        <taxon>eudicotyledons</taxon>
        <taxon>Gunneridae</taxon>
        <taxon>Pentapetalae</taxon>
        <taxon>rosids</taxon>
        <taxon>fabids</taxon>
        <taxon>Rosales</taxon>
        <taxon>Moraceae</taxon>
        <taxon>Moreae</taxon>
        <taxon>Morus</taxon>
    </lineage>
</organism>
<dbReference type="Pfam" id="PF00732">
    <property type="entry name" value="GMC_oxred_N"/>
    <property type="match status" value="1"/>
</dbReference>
<evidence type="ECO:0000256" key="7">
    <source>
        <dbReference type="ARBA" id="ARBA00022827"/>
    </source>
</evidence>
<evidence type="ECO:0000256" key="10">
    <source>
        <dbReference type="SAM" id="MobiDB-lite"/>
    </source>
</evidence>
<dbReference type="InterPro" id="IPR051871">
    <property type="entry name" value="GMC_Oxidoreductase-Related"/>
</dbReference>
<evidence type="ECO:0000256" key="1">
    <source>
        <dbReference type="ARBA" id="ARBA00001147"/>
    </source>
</evidence>
<dbReference type="SUPFAM" id="SSF54373">
    <property type="entry name" value="FAD-linked reductases, C-terminal domain"/>
    <property type="match status" value="1"/>
</dbReference>
<dbReference type="Gene3D" id="3.50.50.60">
    <property type="entry name" value="FAD/NAD(P)-binding domain"/>
    <property type="match status" value="1"/>
</dbReference>
<keyword evidence="7" id="KW-0274">FAD</keyword>
<evidence type="ECO:0000256" key="4">
    <source>
        <dbReference type="ARBA" id="ARBA00013074"/>
    </source>
</evidence>
<reference evidence="13" key="1">
    <citation type="submission" date="2013-01" db="EMBL/GenBank/DDBJ databases">
        <title>Draft Genome Sequence of a Mulberry Tree, Morus notabilis C.K. Schneid.</title>
        <authorList>
            <person name="He N."/>
            <person name="Zhao S."/>
        </authorList>
    </citation>
    <scope>NUCLEOTIDE SEQUENCE</scope>
</reference>
<evidence type="ECO:0000313" key="13">
    <source>
        <dbReference type="Proteomes" id="UP000030645"/>
    </source>
</evidence>
<evidence type="ECO:0000256" key="5">
    <source>
        <dbReference type="ARBA" id="ARBA00022630"/>
    </source>
</evidence>
<dbReference type="GO" id="GO:0046593">
    <property type="term" value="F:mandelonitrile lyase activity"/>
    <property type="evidence" value="ECO:0007669"/>
    <property type="project" value="UniProtKB-EC"/>
</dbReference>